<organism evidence="1 2">
    <name type="scientific">Methylocella tundrae</name>
    <dbReference type="NCBI Taxonomy" id="227605"/>
    <lineage>
        <taxon>Bacteria</taxon>
        <taxon>Pseudomonadati</taxon>
        <taxon>Pseudomonadota</taxon>
        <taxon>Alphaproteobacteria</taxon>
        <taxon>Hyphomicrobiales</taxon>
        <taxon>Beijerinckiaceae</taxon>
        <taxon>Methylocella</taxon>
    </lineage>
</organism>
<dbReference type="KEGG" id="mtun:MTUNDRAET4_3747"/>
<evidence type="ECO:0000313" key="1">
    <source>
        <dbReference type="EMBL" id="VFU10634.1"/>
    </source>
</evidence>
<evidence type="ECO:0000313" key="2">
    <source>
        <dbReference type="Proteomes" id="UP000294360"/>
    </source>
</evidence>
<proteinExistence type="predicted"/>
<accession>A0A4U8Z548</accession>
<dbReference type="Proteomes" id="UP000294360">
    <property type="component" value="Chromosome"/>
</dbReference>
<dbReference type="AlphaFoldDB" id="A0A4U8Z548"/>
<reference evidence="1 2" key="1">
    <citation type="submission" date="2019-03" db="EMBL/GenBank/DDBJ databases">
        <authorList>
            <person name="Kox A.R. M."/>
        </authorList>
    </citation>
    <scope>NUCLEOTIDE SEQUENCE [LARGE SCALE GENOMIC DNA]</scope>
    <source>
        <strain evidence="1">MTUNDRAET4 annotated genome</strain>
    </source>
</reference>
<name>A0A4U8Z548_METTU</name>
<protein>
    <submittedName>
        <fullName evidence="1">Uncharacterized protein</fullName>
    </submittedName>
</protein>
<gene>
    <name evidence="1" type="ORF">MTUNDRAET4_3747</name>
</gene>
<dbReference type="EMBL" id="LR536450">
    <property type="protein sequence ID" value="VFU10634.1"/>
    <property type="molecule type" value="Genomic_DNA"/>
</dbReference>
<sequence>MALSLIRLAQKVKALVLPRLRAASALAGLVALLRLVDDVNTALAAHELVVAMTPAQRFQ</sequence>